<dbReference type="InterPro" id="IPR010982">
    <property type="entry name" value="Lambda_DNA-bd_dom_sf"/>
</dbReference>
<dbReference type="GO" id="GO:0003677">
    <property type="term" value="F:DNA binding"/>
    <property type="evidence" value="ECO:0007669"/>
    <property type="project" value="InterPro"/>
</dbReference>
<feature type="compositionally biased region" description="Basic and acidic residues" evidence="1">
    <location>
        <begin position="8"/>
        <end position="19"/>
    </location>
</feature>
<reference evidence="4" key="1">
    <citation type="journal article" date="2014" name="Int. J. Syst. Evol. Microbiol.">
        <title>Complete genome sequence of Corynebacterium casei LMG S-19264T (=DSM 44701T), isolated from a smear-ripened cheese.</title>
        <authorList>
            <consortium name="US DOE Joint Genome Institute (JGI-PGF)"/>
            <person name="Walter F."/>
            <person name="Albersmeier A."/>
            <person name="Kalinowski J."/>
            <person name="Ruckert C."/>
        </authorList>
    </citation>
    <scope>NUCLEOTIDE SEQUENCE</scope>
    <source>
        <strain evidence="4">JCM 4490</strain>
    </source>
</reference>
<keyword evidence="2" id="KW-0472">Membrane</keyword>
<dbReference type="AlphaFoldDB" id="A0A918JC50"/>
<keyword evidence="5" id="KW-1185">Reference proteome</keyword>
<feature type="transmembrane region" description="Helical" evidence="2">
    <location>
        <begin position="123"/>
        <end position="143"/>
    </location>
</feature>
<accession>A0A918JC50</accession>
<name>A0A918JC50_9ACTN</name>
<dbReference type="PANTHER" id="PTHR34475:SF1">
    <property type="entry name" value="CYTOSKELETON PROTEIN RODZ"/>
    <property type="match status" value="1"/>
</dbReference>
<protein>
    <submittedName>
        <fullName evidence="4">Membrane protein</fullName>
    </submittedName>
</protein>
<dbReference type="InterPro" id="IPR025194">
    <property type="entry name" value="RodZ-like_C"/>
</dbReference>
<dbReference type="Gene3D" id="1.10.260.40">
    <property type="entry name" value="lambda repressor-like DNA-binding domains"/>
    <property type="match status" value="1"/>
</dbReference>
<keyword evidence="2" id="KW-1133">Transmembrane helix</keyword>
<evidence type="ECO:0000259" key="3">
    <source>
        <dbReference type="Pfam" id="PF13464"/>
    </source>
</evidence>
<proteinExistence type="predicted"/>
<evidence type="ECO:0000313" key="4">
    <source>
        <dbReference type="EMBL" id="GGW70037.1"/>
    </source>
</evidence>
<dbReference type="EMBL" id="BMUE01000013">
    <property type="protein sequence ID" value="GGW70037.1"/>
    <property type="molecule type" value="Genomic_DNA"/>
</dbReference>
<keyword evidence="2" id="KW-0812">Transmembrane</keyword>
<dbReference type="Proteomes" id="UP000620224">
    <property type="component" value="Unassembled WGS sequence"/>
</dbReference>
<feature type="region of interest" description="Disordered" evidence="1">
    <location>
        <begin position="1"/>
        <end position="24"/>
    </location>
</feature>
<dbReference type="InterPro" id="IPR050400">
    <property type="entry name" value="Bact_Cytoskel_RodZ"/>
</dbReference>
<feature type="region of interest" description="Disordered" evidence="1">
    <location>
        <begin position="149"/>
        <end position="195"/>
    </location>
</feature>
<feature type="domain" description="Cytoskeleton protein RodZ-like C-terminal" evidence="3">
    <location>
        <begin position="205"/>
        <end position="271"/>
    </location>
</feature>
<sequence length="280" mass="29667">MSIGNSPEDERPFHDESQEARSSVGRALRQARIAAGLTVDDVSSATRVRIAIVHAIEADDFAPCGGAVYARGHIRTLARAVHLDPEPLIAQYDADHGGRPAPTPAAPLFEAERIRPERRGPNWTAAMVAAIVVVIGFVGFTAFKGGDGGSDAKQQVADGATPAPRKSAAPETKKDEPAEPTGEPSDSAIAAAPQDKVTVRVSAPNGRSWISAKDHNGRMLYDGLLKKGESKTFQDNSKINLILGDAGAIQLYVNGKKIEDDFQPGAVERLTYTKGDPEVG</sequence>
<evidence type="ECO:0000256" key="1">
    <source>
        <dbReference type="SAM" id="MobiDB-lite"/>
    </source>
</evidence>
<dbReference type="RefSeq" id="WP_190017981.1">
    <property type="nucleotide sequence ID" value="NZ_BMUE01000013.1"/>
</dbReference>
<comment type="caution">
    <text evidence="4">The sequence shown here is derived from an EMBL/GenBank/DDBJ whole genome shotgun (WGS) entry which is preliminary data.</text>
</comment>
<dbReference type="Pfam" id="PF13413">
    <property type="entry name" value="HTH_25"/>
    <property type="match status" value="1"/>
</dbReference>
<gene>
    <name evidence="4" type="ORF">GCM10010503_54320</name>
</gene>
<evidence type="ECO:0000256" key="2">
    <source>
        <dbReference type="SAM" id="Phobius"/>
    </source>
</evidence>
<dbReference type="Pfam" id="PF13464">
    <property type="entry name" value="RodZ_C"/>
    <property type="match status" value="1"/>
</dbReference>
<evidence type="ECO:0000313" key="5">
    <source>
        <dbReference type="Proteomes" id="UP000620224"/>
    </source>
</evidence>
<dbReference type="PANTHER" id="PTHR34475">
    <property type="match status" value="1"/>
</dbReference>
<reference evidence="4" key="2">
    <citation type="submission" date="2020-09" db="EMBL/GenBank/DDBJ databases">
        <authorList>
            <person name="Sun Q."/>
            <person name="Ohkuma M."/>
        </authorList>
    </citation>
    <scope>NUCLEOTIDE SEQUENCE</scope>
    <source>
        <strain evidence="4">JCM 4490</strain>
    </source>
</reference>
<organism evidence="4 5">
    <name type="scientific">Streptomyces lucensis JCM 4490</name>
    <dbReference type="NCBI Taxonomy" id="1306176"/>
    <lineage>
        <taxon>Bacteria</taxon>
        <taxon>Bacillati</taxon>
        <taxon>Actinomycetota</taxon>
        <taxon>Actinomycetes</taxon>
        <taxon>Kitasatosporales</taxon>
        <taxon>Streptomycetaceae</taxon>
        <taxon>Streptomyces</taxon>
    </lineage>
</organism>